<proteinExistence type="predicted"/>
<name>A0A165C1W7_9BASI</name>
<dbReference type="Proteomes" id="UP000076842">
    <property type="component" value="Unassembled WGS sequence"/>
</dbReference>
<evidence type="ECO:0000313" key="2">
    <source>
        <dbReference type="EMBL" id="KZT50123.1"/>
    </source>
</evidence>
<keyword evidence="3" id="KW-1185">Reference proteome</keyword>
<dbReference type="OrthoDB" id="3202072at2759"/>
<protein>
    <submittedName>
        <fullName evidence="2">Uncharacterized protein</fullName>
    </submittedName>
</protein>
<accession>A0A165C1W7</accession>
<evidence type="ECO:0000256" key="1">
    <source>
        <dbReference type="SAM" id="MobiDB-lite"/>
    </source>
</evidence>
<dbReference type="STRING" id="1353952.A0A165C1W7"/>
<dbReference type="AlphaFoldDB" id="A0A165C1W7"/>
<feature type="region of interest" description="Disordered" evidence="1">
    <location>
        <begin position="334"/>
        <end position="353"/>
    </location>
</feature>
<sequence>MTHFLATVGYPELIKGFRPNDLCGLVRRPDKGETELVRLEQLFRSQFKRIAGDIRLAEHTDRPILVQLGSDGGPVHRGTLFRAPQQDDTTDRYAQWAMGLVALLIRSQKACSTIGYRISLGTEAQAALSSMREALSVLEGVTCEEEMWRRVRALLIVLLVNDDVGVQREEMSVAQHYIMLTHLKPDGRWEEVRTMPPRLAGLTWSFRAIVFDEMSTRREGRSRVRVFQALEPFFRIGKPTMFAAVRDLQSCASSFTLAGEQSAEFEWLSSDTLCWKGHVLSFEDVRQAVAAALRRAWKIICDELLGGVTPADLGFQPSLTDAVDDEIASANFGTRSYVTSSPPPQRAVGSTPW</sequence>
<dbReference type="InParanoid" id="A0A165C1W7"/>
<dbReference type="EMBL" id="KV424229">
    <property type="protein sequence ID" value="KZT50123.1"/>
    <property type="molecule type" value="Genomic_DNA"/>
</dbReference>
<gene>
    <name evidence="2" type="ORF">CALCODRAFT_522100</name>
</gene>
<evidence type="ECO:0000313" key="3">
    <source>
        <dbReference type="Proteomes" id="UP000076842"/>
    </source>
</evidence>
<organism evidence="2 3">
    <name type="scientific">Calocera cornea HHB12733</name>
    <dbReference type="NCBI Taxonomy" id="1353952"/>
    <lineage>
        <taxon>Eukaryota</taxon>
        <taxon>Fungi</taxon>
        <taxon>Dikarya</taxon>
        <taxon>Basidiomycota</taxon>
        <taxon>Agaricomycotina</taxon>
        <taxon>Dacrymycetes</taxon>
        <taxon>Dacrymycetales</taxon>
        <taxon>Dacrymycetaceae</taxon>
        <taxon>Calocera</taxon>
    </lineage>
</organism>
<reference evidence="2 3" key="1">
    <citation type="journal article" date="2016" name="Mol. Biol. Evol.">
        <title>Comparative Genomics of Early-Diverging Mushroom-Forming Fungi Provides Insights into the Origins of Lignocellulose Decay Capabilities.</title>
        <authorList>
            <person name="Nagy L.G."/>
            <person name="Riley R."/>
            <person name="Tritt A."/>
            <person name="Adam C."/>
            <person name="Daum C."/>
            <person name="Floudas D."/>
            <person name="Sun H."/>
            <person name="Yadav J.S."/>
            <person name="Pangilinan J."/>
            <person name="Larsson K.H."/>
            <person name="Matsuura K."/>
            <person name="Barry K."/>
            <person name="Labutti K."/>
            <person name="Kuo R."/>
            <person name="Ohm R.A."/>
            <person name="Bhattacharya S.S."/>
            <person name="Shirouzu T."/>
            <person name="Yoshinaga Y."/>
            <person name="Martin F.M."/>
            <person name="Grigoriev I.V."/>
            <person name="Hibbett D.S."/>
        </authorList>
    </citation>
    <scope>NUCLEOTIDE SEQUENCE [LARGE SCALE GENOMIC DNA]</scope>
    <source>
        <strain evidence="2 3">HHB12733</strain>
    </source>
</reference>